<evidence type="ECO:0000256" key="2">
    <source>
        <dbReference type="ARBA" id="ARBA00022801"/>
    </source>
</evidence>
<dbReference type="InterPro" id="IPR023512">
    <property type="entry name" value="Deaminase_MtaD/DadD"/>
</dbReference>
<dbReference type="EC" id="3.5.4.28" evidence="4"/>
<dbReference type="HOGENOM" id="CLU_012358_2_1_10"/>
<feature type="binding site" evidence="4">
    <location>
        <position position="305"/>
    </location>
    <ligand>
        <name>substrate</name>
    </ligand>
</feature>
<dbReference type="EMBL" id="ADMC01000030">
    <property type="protein sequence ID" value="EHP45507.1"/>
    <property type="molecule type" value="Genomic_DNA"/>
</dbReference>
<evidence type="ECO:0000313" key="7">
    <source>
        <dbReference type="Proteomes" id="UP000004892"/>
    </source>
</evidence>
<evidence type="ECO:0000313" key="6">
    <source>
        <dbReference type="EMBL" id="EHP45507.1"/>
    </source>
</evidence>
<comment type="caution">
    <text evidence="6">The sequence shown here is derived from an EMBL/GenBank/DDBJ whole genome shotgun (WGS) entry which is preliminary data.</text>
</comment>
<protein>
    <recommendedName>
        <fullName evidence="4">5-methylthioadenosine/S-adenosylhomocysteine deaminase</fullName>
        <shortName evidence="4">MTA/SAH deaminase</shortName>
        <ecNumber evidence="4">3.5.4.28</ecNumber>
        <ecNumber evidence="4">3.5.4.31</ecNumber>
    </recommendedName>
</protein>
<keyword evidence="3 4" id="KW-0862">Zinc</keyword>
<comment type="caution">
    <text evidence="4">Lacks conserved residue(s) required for the propagation of feature annotation.</text>
</comment>
<dbReference type="GO" id="GO:0090614">
    <property type="term" value="F:5'-methylthioadenosine deaminase activity"/>
    <property type="evidence" value="ECO:0007669"/>
    <property type="project" value="UniProtKB-UniRule"/>
</dbReference>
<dbReference type="eggNOG" id="COG0402">
    <property type="taxonomic scope" value="Bacteria"/>
</dbReference>
<dbReference type="InterPro" id="IPR006680">
    <property type="entry name" value="Amidohydro-rel"/>
</dbReference>
<dbReference type="PANTHER" id="PTHR43794">
    <property type="entry name" value="AMINOHYDROLASE SSNA-RELATED"/>
    <property type="match status" value="1"/>
</dbReference>
<feature type="binding site" evidence="4">
    <location>
        <position position="305"/>
    </location>
    <ligand>
        <name>Zn(2+)</name>
        <dbReference type="ChEBI" id="CHEBI:29105"/>
    </ligand>
</feature>
<dbReference type="GeneID" id="98070325"/>
<dbReference type="InterPro" id="IPR011059">
    <property type="entry name" value="Metal-dep_hydrolase_composite"/>
</dbReference>
<dbReference type="AlphaFoldDB" id="H1DKL4"/>
<evidence type="ECO:0000256" key="3">
    <source>
        <dbReference type="ARBA" id="ARBA00022833"/>
    </source>
</evidence>
<dbReference type="PATRIC" id="fig|742817.3.peg.2992"/>
<dbReference type="GO" id="GO:0050270">
    <property type="term" value="F:S-adenosylhomocysteine deaminase activity"/>
    <property type="evidence" value="ECO:0007669"/>
    <property type="project" value="UniProtKB-UniRule"/>
</dbReference>
<dbReference type="CDD" id="cd01298">
    <property type="entry name" value="ATZ_TRZ_like"/>
    <property type="match status" value="1"/>
</dbReference>
<dbReference type="HAMAP" id="MF_01281">
    <property type="entry name" value="MTA_SAH_deamin"/>
    <property type="match status" value="1"/>
</dbReference>
<dbReference type="InterPro" id="IPR032466">
    <property type="entry name" value="Metal_Hydrolase"/>
</dbReference>
<comment type="catalytic activity">
    <reaction evidence="4">
        <text>S-adenosyl-L-homocysteine + H2O + H(+) = S-inosyl-L-homocysteine + NH4(+)</text>
        <dbReference type="Rhea" id="RHEA:20716"/>
        <dbReference type="ChEBI" id="CHEBI:15377"/>
        <dbReference type="ChEBI" id="CHEBI:15378"/>
        <dbReference type="ChEBI" id="CHEBI:28938"/>
        <dbReference type="ChEBI" id="CHEBI:57856"/>
        <dbReference type="ChEBI" id="CHEBI:57985"/>
        <dbReference type="EC" id="3.5.4.28"/>
    </reaction>
</comment>
<evidence type="ECO:0000256" key="4">
    <source>
        <dbReference type="HAMAP-Rule" id="MF_01281"/>
    </source>
</evidence>
<comment type="similarity">
    <text evidence="4">Belongs to the metallo-dependent hydrolases superfamily. MTA/SAH deaminase family.</text>
</comment>
<dbReference type="Gene3D" id="2.30.40.10">
    <property type="entry name" value="Urease, subunit C, domain 1"/>
    <property type="match status" value="1"/>
</dbReference>
<dbReference type="GO" id="GO:0046872">
    <property type="term" value="F:metal ion binding"/>
    <property type="evidence" value="ECO:0007669"/>
    <property type="project" value="UniProtKB-KW"/>
</dbReference>
<feature type="binding site" evidence="4">
    <location>
        <position position="70"/>
    </location>
    <ligand>
        <name>Zn(2+)</name>
        <dbReference type="ChEBI" id="CHEBI:29105"/>
    </ligand>
</feature>
<dbReference type="Gene3D" id="3.20.20.140">
    <property type="entry name" value="Metal-dependent hydrolases"/>
    <property type="match status" value="1"/>
</dbReference>
<gene>
    <name evidence="4" type="primary">mtaD</name>
    <name evidence="6" type="ORF">HMPREF9449_02800</name>
</gene>
<keyword evidence="7" id="KW-1185">Reference proteome</keyword>
<organism evidence="6 7">
    <name type="scientific">Odoribacter laneus YIT 12061</name>
    <dbReference type="NCBI Taxonomy" id="742817"/>
    <lineage>
        <taxon>Bacteria</taxon>
        <taxon>Pseudomonadati</taxon>
        <taxon>Bacteroidota</taxon>
        <taxon>Bacteroidia</taxon>
        <taxon>Bacteroidales</taxon>
        <taxon>Odoribacteraceae</taxon>
        <taxon>Odoribacter</taxon>
    </lineage>
</organism>
<comment type="cofactor">
    <cofactor evidence="4">
        <name>Zn(2+)</name>
        <dbReference type="ChEBI" id="CHEBI:29105"/>
    </cofactor>
    <text evidence="4">Binds 1 zinc ion per subunit.</text>
</comment>
<dbReference type="Pfam" id="PF01979">
    <property type="entry name" value="Amidohydro_1"/>
    <property type="match status" value="1"/>
</dbReference>
<sequence length="442" mass="49477">MEKLIYNARILTMNQRMETIEKGYIRIDKGKITEIGRMEELGEREEHCAGVAYDLEGMWVMPGFVNTHTHVPMTMLRGYADDLPLHTWLTKYIFPAEAKLVTPENVRLASRLAFLEMIKSGTTCFNDMYFFEDVIAEEAKRAGLRGVMNESVIDFPTASFRTVKEGFERVEKLIRQWEGDHSIHPSVCVHAPYTCSQKTLQEAKKLADKYSTLLQIHLAETRKEVEDITLEKGMSPAEYLYTIGLLDRNVIAAHCVWLNEKEVELLAKTGTAVGHCPKSNLKLASGIADTDTYIKAGITVGLGTDGTASNNALDMVEEMRFAALLAKVVHYNPEAVNARTALRMATIEGARALGLGDITGSLEKGKRADLLVVHAEATNMVPVYDVYSAIVYAMNSKNVRSSMVEGEWIMRDRVVLHVNKEEAVEGVNRIAAKIRMKNSDKR</sequence>
<evidence type="ECO:0000259" key="5">
    <source>
        <dbReference type="Pfam" id="PF01979"/>
    </source>
</evidence>
<feature type="binding site" evidence="4">
    <location>
        <position position="217"/>
    </location>
    <ligand>
        <name>Zn(2+)</name>
        <dbReference type="ChEBI" id="CHEBI:29105"/>
    </ligand>
</feature>
<accession>H1DKL4</accession>
<feature type="binding site" evidence="4">
    <location>
        <position position="97"/>
    </location>
    <ligand>
        <name>substrate</name>
    </ligand>
</feature>
<dbReference type="EC" id="3.5.4.31" evidence="4"/>
<dbReference type="SUPFAM" id="SSF51338">
    <property type="entry name" value="Composite domain of metallo-dependent hydrolases"/>
    <property type="match status" value="1"/>
</dbReference>
<dbReference type="InterPro" id="IPR050287">
    <property type="entry name" value="MTA/SAH_deaminase"/>
</dbReference>
<keyword evidence="1 4" id="KW-0479">Metal-binding</keyword>
<dbReference type="RefSeq" id="WP_009137943.1">
    <property type="nucleotide sequence ID" value="NZ_JH594597.1"/>
</dbReference>
<feature type="domain" description="Amidohydrolase-related" evidence="5">
    <location>
        <begin position="59"/>
        <end position="408"/>
    </location>
</feature>
<feature type="binding site" evidence="4">
    <location>
        <position position="190"/>
    </location>
    <ligand>
        <name>substrate</name>
    </ligand>
</feature>
<feature type="binding site" evidence="4">
    <location>
        <position position="220"/>
    </location>
    <ligand>
        <name>substrate</name>
    </ligand>
</feature>
<dbReference type="Proteomes" id="UP000004892">
    <property type="component" value="Unassembled WGS sequence"/>
</dbReference>
<dbReference type="STRING" id="742817.HMPREF9449_02800"/>
<comment type="function">
    <text evidence="4">Catalyzes the deamination of 5-methylthioadenosine and S-adenosyl-L-homocysteine into 5-methylthioinosine and S-inosyl-L-homocysteine, respectively. Is also able to deaminate adenosine.</text>
</comment>
<reference evidence="6 7" key="1">
    <citation type="submission" date="2012-01" db="EMBL/GenBank/DDBJ databases">
        <title>The Genome Sequence of Odoribacter laneus YIT 12061.</title>
        <authorList>
            <consortium name="The Broad Institute Genome Sequencing Platform"/>
            <person name="Earl A."/>
            <person name="Ward D."/>
            <person name="Feldgarden M."/>
            <person name="Gevers D."/>
            <person name="Morotomi M."/>
            <person name="Young S.K."/>
            <person name="Zeng Q."/>
            <person name="Gargeya S."/>
            <person name="Fitzgerald M."/>
            <person name="Haas B."/>
            <person name="Abouelleil A."/>
            <person name="Alvarado L."/>
            <person name="Arachchi H.M."/>
            <person name="Berlin A."/>
            <person name="Chapman S.B."/>
            <person name="Gearin G."/>
            <person name="Goldberg J."/>
            <person name="Griggs A."/>
            <person name="Gujja S."/>
            <person name="Hansen M."/>
            <person name="Heiman D."/>
            <person name="Howarth C."/>
            <person name="Larimer J."/>
            <person name="Lui A."/>
            <person name="MacDonald P.J.P."/>
            <person name="McCowen C."/>
            <person name="Montmayeur A."/>
            <person name="Murphy C."/>
            <person name="Neiman D."/>
            <person name="Pearson M."/>
            <person name="Priest M."/>
            <person name="Roberts A."/>
            <person name="Saif S."/>
            <person name="Shea T."/>
            <person name="Sisk P."/>
            <person name="Stolte C."/>
            <person name="Sykes S."/>
            <person name="Wortman J."/>
            <person name="Nusbaum C."/>
            <person name="Birren B."/>
        </authorList>
    </citation>
    <scope>NUCLEOTIDE SEQUENCE [LARGE SCALE GENOMIC DNA]</scope>
    <source>
        <strain evidence="6 7">YIT 12061</strain>
    </source>
</reference>
<dbReference type="FunFam" id="3.20.20.140:FF:000014">
    <property type="entry name" value="5-methylthioadenosine/S-adenosylhomocysteine deaminase"/>
    <property type="match status" value="1"/>
</dbReference>
<proteinExistence type="inferred from homology"/>
<dbReference type="PANTHER" id="PTHR43794:SF11">
    <property type="entry name" value="AMIDOHYDROLASE-RELATED DOMAIN-CONTAINING PROTEIN"/>
    <property type="match status" value="1"/>
</dbReference>
<name>H1DKL4_9BACT</name>
<feature type="binding site" evidence="4">
    <location>
        <position position="68"/>
    </location>
    <ligand>
        <name>Zn(2+)</name>
        <dbReference type="ChEBI" id="CHEBI:29105"/>
    </ligand>
</feature>
<dbReference type="SUPFAM" id="SSF51556">
    <property type="entry name" value="Metallo-dependent hydrolases"/>
    <property type="match status" value="1"/>
</dbReference>
<comment type="catalytic activity">
    <reaction evidence="4">
        <text>S-methyl-5'-thioadenosine + H2O + H(+) = S-methyl-5'-thioinosine + NH4(+)</text>
        <dbReference type="Rhea" id="RHEA:25025"/>
        <dbReference type="ChEBI" id="CHEBI:15377"/>
        <dbReference type="ChEBI" id="CHEBI:15378"/>
        <dbReference type="ChEBI" id="CHEBI:17509"/>
        <dbReference type="ChEBI" id="CHEBI:28938"/>
        <dbReference type="ChEBI" id="CHEBI:48595"/>
        <dbReference type="EC" id="3.5.4.31"/>
    </reaction>
</comment>
<evidence type="ECO:0000256" key="1">
    <source>
        <dbReference type="ARBA" id="ARBA00022723"/>
    </source>
</evidence>
<keyword evidence="2 4" id="KW-0378">Hydrolase</keyword>